<reference evidence="1 2" key="1">
    <citation type="submission" date="2008-04" db="EMBL/GenBank/DDBJ databases">
        <title>Genome diversity and DNA divergence of Rhizobium etli.</title>
        <authorList>
            <person name="Gonzalez V."/>
            <person name="Acosta J.L."/>
            <person name="Santamaria R.I."/>
            <person name="Bustos P."/>
            <person name="Hernandez-Gonzalez I.L."/>
            <person name="Fernandez J.L."/>
            <person name="Diaz R."/>
            <person name="Flores M."/>
            <person name="Mora J."/>
            <person name="Palacios R."/>
            <person name="Davila G."/>
        </authorList>
    </citation>
    <scope>NUCLEOTIDE SEQUENCE [LARGE SCALE GENOMIC DNA]</scope>
    <source>
        <strain evidence="1 2">CIAT 652</strain>
    </source>
</reference>
<evidence type="ECO:0000313" key="2">
    <source>
        <dbReference type="Proteomes" id="UP000008817"/>
    </source>
</evidence>
<name>B3PV25_RHIE6</name>
<dbReference type="HOGENOM" id="CLU_2938492_0_0_5"/>
<dbReference type="AlphaFoldDB" id="B3PV25"/>
<gene>
    <name evidence="1" type="ordered locus">RHECIAT_CH0003202</name>
</gene>
<protein>
    <submittedName>
        <fullName evidence="1">Uncharacterized protein</fullName>
    </submittedName>
</protein>
<proteinExistence type="predicted"/>
<accession>B3PV25</accession>
<dbReference type="Proteomes" id="UP000008817">
    <property type="component" value="Chromosome"/>
</dbReference>
<dbReference type="EMBL" id="CP001074">
    <property type="protein sequence ID" value="ACE92150.1"/>
    <property type="molecule type" value="Genomic_DNA"/>
</dbReference>
<organism evidence="1 2">
    <name type="scientific">Rhizobium etli (strain CIAT 652)</name>
    <dbReference type="NCBI Taxonomy" id="491916"/>
    <lineage>
        <taxon>Bacteria</taxon>
        <taxon>Pseudomonadati</taxon>
        <taxon>Pseudomonadota</taxon>
        <taxon>Alphaproteobacteria</taxon>
        <taxon>Hyphomicrobiales</taxon>
        <taxon>Rhizobiaceae</taxon>
        <taxon>Rhizobium/Agrobacterium group</taxon>
        <taxon>Rhizobium</taxon>
    </lineage>
</organism>
<evidence type="ECO:0000313" key="1">
    <source>
        <dbReference type="EMBL" id="ACE92150.1"/>
    </source>
</evidence>
<sequence length="60" mass="6640">MAPKRSISAVMGLEISRFSRYPCTSSIASREGRHEYLAHCALSRRDADQGDMAPLVRISS</sequence>
<dbReference type="KEGG" id="rec:RHECIAT_CH0003202"/>